<organism evidence="2 3">
    <name type="scientific">Mycobacterium parascrofulaceum ATCC BAA-614</name>
    <dbReference type="NCBI Taxonomy" id="525368"/>
    <lineage>
        <taxon>Bacteria</taxon>
        <taxon>Bacillati</taxon>
        <taxon>Actinomycetota</taxon>
        <taxon>Actinomycetes</taxon>
        <taxon>Mycobacteriales</taxon>
        <taxon>Mycobacteriaceae</taxon>
        <taxon>Mycobacterium</taxon>
        <taxon>Mycobacterium simiae complex</taxon>
    </lineage>
</organism>
<keyword evidence="3" id="KW-1185">Reference proteome</keyword>
<dbReference type="AlphaFoldDB" id="D5PJI8"/>
<name>D5PJI8_9MYCO</name>
<evidence type="ECO:0000256" key="1">
    <source>
        <dbReference type="SAM" id="MobiDB-lite"/>
    </source>
</evidence>
<evidence type="ECO:0000313" key="2">
    <source>
        <dbReference type="EMBL" id="EFG73801.1"/>
    </source>
</evidence>
<feature type="region of interest" description="Disordered" evidence="1">
    <location>
        <begin position="1"/>
        <end position="47"/>
    </location>
</feature>
<reference evidence="2 3" key="1">
    <citation type="submission" date="2010-04" db="EMBL/GenBank/DDBJ databases">
        <authorList>
            <person name="Muzny D."/>
            <person name="Qin X."/>
            <person name="Deng J."/>
            <person name="Jiang H."/>
            <person name="Liu Y."/>
            <person name="Qu J."/>
            <person name="Song X.-Z."/>
            <person name="Zhang L."/>
            <person name="Thornton R."/>
            <person name="Coyle M."/>
            <person name="Francisco L."/>
            <person name="Jackson L."/>
            <person name="Javaid M."/>
            <person name="Korchina V."/>
            <person name="Kovar C."/>
            <person name="Mata R."/>
            <person name="Mathew T."/>
            <person name="Ngo R."/>
            <person name="Nguyen L."/>
            <person name="Nguyen N."/>
            <person name="Okwuonu G."/>
            <person name="Ongeri F."/>
            <person name="Pham C."/>
            <person name="Simmons D."/>
            <person name="Wilczek-Boney K."/>
            <person name="Hale W."/>
            <person name="Jakkamsetti A."/>
            <person name="Pham P."/>
            <person name="Ruth R."/>
            <person name="San Lucas F."/>
            <person name="Warren J."/>
            <person name="Zhang J."/>
            <person name="Zhao Z."/>
            <person name="Zhou C."/>
            <person name="Zhu D."/>
            <person name="Lee S."/>
            <person name="Bess C."/>
            <person name="Blankenburg K."/>
            <person name="Forbes L."/>
            <person name="Fu Q."/>
            <person name="Gubbala S."/>
            <person name="Hirani K."/>
            <person name="Jayaseelan J.C."/>
            <person name="Lara F."/>
            <person name="Munidasa M."/>
            <person name="Palculict T."/>
            <person name="Patil S."/>
            <person name="Pu L.-L."/>
            <person name="Saada N."/>
            <person name="Tang L."/>
            <person name="Weissenberger G."/>
            <person name="Zhu Y."/>
            <person name="Hemphill L."/>
            <person name="Shang Y."/>
            <person name="Youmans B."/>
            <person name="Ayvaz T."/>
            <person name="Ross M."/>
            <person name="Santibanez J."/>
            <person name="Aqrawi P."/>
            <person name="Gross S."/>
            <person name="Joshi V."/>
            <person name="Fowler G."/>
            <person name="Nazareth L."/>
            <person name="Reid J."/>
            <person name="Worley K."/>
            <person name="Petrosino J."/>
            <person name="Highlander S."/>
            <person name="Gibbs R."/>
        </authorList>
    </citation>
    <scope>NUCLEOTIDE SEQUENCE [LARGE SCALE GENOMIC DNA]</scope>
    <source>
        <strain evidence="2 3">ATCC BAA-614</strain>
    </source>
</reference>
<sequence length="47" mass="4626">MAEDDQRTGGVVFGGIPDGPVGAVDADGSARGSPRRAATVAEDQVVA</sequence>
<protein>
    <submittedName>
        <fullName evidence="2">Uncharacterized protein</fullName>
    </submittedName>
</protein>
<gene>
    <name evidence="2" type="ORF">HMPREF0591_6332</name>
</gene>
<dbReference type="EMBL" id="ADNV01000395">
    <property type="protein sequence ID" value="EFG73801.1"/>
    <property type="molecule type" value="Genomic_DNA"/>
</dbReference>
<comment type="caution">
    <text evidence="2">The sequence shown here is derived from an EMBL/GenBank/DDBJ whole genome shotgun (WGS) entry which is preliminary data.</text>
</comment>
<proteinExistence type="predicted"/>
<dbReference type="Proteomes" id="UP000003653">
    <property type="component" value="Unassembled WGS sequence"/>
</dbReference>
<accession>D5PJI8</accession>
<dbReference type="HOGENOM" id="CLU_3170497_0_0_11"/>
<evidence type="ECO:0000313" key="3">
    <source>
        <dbReference type="Proteomes" id="UP000003653"/>
    </source>
</evidence>